<sequence length="199" mass="22464">MVDTEPFGEYCEFGGDRVYLLVALARAKENEGTTSNTAPAIRKVVEDESDLDRKAAELDHAASRFDERFRLYLTANARDALKATFELRRSMDDWLEGRIHGDEGVRAKFKRVDGEFVSTLQSDACRDETNFVFDLDDATAADRDALVDDLRDHTEVALTRETPNGYHVVTDPFNYNKLATGVEYELKTDGMVFVSYLDG</sequence>
<evidence type="ECO:0000313" key="1">
    <source>
        <dbReference type="EMBL" id="QLH78612.1"/>
    </source>
</evidence>
<accession>A0A7D5TMX9</accession>
<keyword evidence="2" id="KW-1185">Reference proteome</keyword>
<organism evidence="1 2">
    <name type="scientific">Halosimplex rubrum</name>
    <dbReference type="NCBI Taxonomy" id="869889"/>
    <lineage>
        <taxon>Archaea</taxon>
        <taxon>Methanobacteriati</taxon>
        <taxon>Methanobacteriota</taxon>
        <taxon>Stenosarchaea group</taxon>
        <taxon>Halobacteria</taxon>
        <taxon>Halobacteriales</taxon>
        <taxon>Haloarculaceae</taxon>
        <taxon>Halosimplex</taxon>
    </lineage>
</organism>
<proteinExistence type="predicted"/>
<dbReference type="Proteomes" id="UP000509667">
    <property type="component" value="Chromosome"/>
</dbReference>
<name>A0A7D5TMX9_9EURY</name>
<dbReference type="RefSeq" id="WP_179908491.1">
    <property type="nucleotide sequence ID" value="NZ_CP058910.1"/>
</dbReference>
<dbReference type="KEGG" id="hrr:HZS55_15525"/>
<evidence type="ECO:0000313" key="2">
    <source>
        <dbReference type="Proteomes" id="UP000509667"/>
    </source>
</evidence>
<dbReference type="GeneID" id="56079302"/>
<dbReference type="OrthoDB" id="233296at2157"/>
<dbReference type="AlphaFoldDB" id="A0A7D5TMX9"/>
<dbReference type="EMBL" id="CP058910">
    <property type="protein sequence ID" value="QLH78612.1"/>
    <property type="molecule type" value="Genomic_DNA"/>
</dbReference>
<protein>
    <submittedName>
        <fullName evidence="1">Uncharacterized protein</fullName>
    </submittedName>
</protein>
<gene>
    <name evidence="1" type="ORF">HZS55_15525</name>
</gene>
<reference evidence="1 2" key="1">
    <citation type="submission" date="2020-07" db="EMBL/GenBank/DDBJ databases">
        <title>Halosimplex pelagicum sp. nov. and Halosimplex rubrum sp. nov., isolated from salted brown alga Laminaria, and emended description of the genus Halosimplex.</title>
        <authorList>
            <person name="Cui H."/>
        </authorList>
    </citation>
    <scope>NUCLEOTIDE SEQUENCE [LARGE SCALE GENOMIC DNA]</scope>
    <source>
        <strain evidence="1 2">R27</strain>
    </source>
</reference>